<sequence>MKTFTYATEKDTAQMWRELSKKGQKFYKSRGHSNDGRNLPPGGECKSWLAYGTTPSQAADVSPAASREPEGNLTSSLSTQTSALPPPARKPASKPPAVNQVERAAATPPAASSKGKSRLNKPPSSTHELKESGRRQFQNRAQNDIPAITVLRILPKASRIRLNKLFRMLFKAFRILLIKVFRSALCVPLDDFDPDDFLAALRRDRLFDDGDVGGFNAGGGDWLLALTSDTEGDGDSILQDESDDEVGDDDLVVNVDGESDDGGAVELDKVPVAFELTRGGLDRLQAEEWDVYMEQEAGRVLHDALPLYDRPSDPTRAALAYAEDHLPSVTSSCSRNSGGALEWKRTSIAETALMPLPKQMRFRVLQRRETAPSTSGLSVEEYQTKLARKSAVQPHENALYRAGRLASL</sequence>
<organism evidence="2">
    <name type="scientific">Phytophthora nicotianae</name>
    <name type="common">Potato buckeye rot agent</name>
    <name type="synonym">Phytophthora parasitica</name>
    <dbReference type="NCBI Taxonomy" id="4792"/>
    <lineage>
        <taxon>Eukaryota</taxon>
        <taxon>Sar</taxon>
        <taxon>Stramenopiles</taxon>
        <taxon>Oomycota</taxon>
        <taxon>Peronosporomycetes</taxon>
        <taxon>Peronosporales</taxon>
        <taxon>Peronosporaceae</taxon>
        <taxon>Phytophthora</taxon>
    </lineage>
</organism>
<feature type="region of interest" description="Disordered" evidence="1">
    <location>
        <begin position="27"/>
        <end position="140"/>
    </location>
</feature>
<reference evidence="2" key="1">
    <citation type="submission" date="2013-11" db="EMBL/GenBank/DDBJ databases">
        <title>The Genome Sequence of Phytophthora parasitica CJ02B3.</title>
        <authorList>
            <consortium name="The Broad Institute Genomics Platform"/>
            <person name="Russ C."/>
            <person name="Tyler B."/>
            <person name="Panabieres F."/>
            <person name="Shan W."/>
            <person name="Tripathy S."/>
            <person name="Grunwald N."/>
            <person name="Machado M."/>
            <person name="Johnson C.S."/>
            <person name="Arredondo F."/>
            <person name="Hong C."/>
            <person name="Coffey M."/>
            <person name="Young S.K."/>
            <person name="Zeng Q."/>
            <person name="Gargeya S."/>
            <person name="Fitzgerald M."/>
            <person name="Abouelleil A."/>
            <person name="Alvarado L."/>
            <person name="Chapman S.B."/>
            <person name="Gainer-Dewar J."/>
            <person name="Goldberg J."/>
            <person name="Griggs A."/>
            <person name="Gujja S."/>
            <person name="Hansen M."/>
            <person name="Howarth C."/>
            <person name="Imamovic A."/>
            <person name="Ireland A."/>
            <person name="Larimer J."/>
            <person name="McCowan C."/>
            <person name="Murphy C."/>
            <person name="Pearson M."/>
            <person name="Poon T.W."/>
            <person name="Priest M."/>
            <person name="Roberts A."/>
            <person name="Saif S."/>
            <person name="Shea T."/>
            <person name="Sykes S."/>
            <person name="Wortman J."/>
            <person name="Nusbaum C."/>
            <person name="Birren B."/>
        </authorList>
    </citation>
    <scope>NUCLEOTIDE SEQUENCE [LARGE SCALE GENOMIC DNA]</scope>
    <source>
        <strain evidence="2">CJ02B3</strain>
    </source>
</reference>
<protein>
    <submittedName>
        <fullName evidence="2">Uncharacterized protein</fullName>
    </submittedName>
</protein>
<evidence type="ECO:0000313" key="2">
    <source>
        <dbReference type="EMBL" id="ETK84864.1"/>
    </source>
</evidence>
<dbReference type="AlphaFoldDB" id="W2GPR8"/>
<evidence type="ECO:0000256" key="1">
    <source>
        <dbReference type="SAM" id="MobiDB-lite"/>
    </source>
</evidence>
<dbReference type="VEuPathDB" id="FungiDB:PPTG_21137"/>
<gene>
    <name evidence="2" type="ORF">L915_10213</name>
</gene>
<feature type="compositionally biased region" description="Low complexity" evidence="1">
    <location>
        <begin position="73"/>
        <end position="83"/>
    </location>
</feature>
<proteinExistence type="predicted"/>
<name>W2GPR8_PHYNI</name>
<dbReference type="Proteomes" id="UP000053236">
    <property type="component" value="Unassembled WGS sequence"/>
</dbReference>
<accession>W2GPR8</accession>
<dbReference type="EMBL" id="KI686674">
    <property type="protein sequence ID" value="ETK84864.1"/>
    <property type="molecule type" value="Genomic_DNA"/>
</dbReference>